<keyword evidence="2" id="KW-0732">Signal</keyword>
<feature type="coiled-coil region" evidence="1">
    <location>
        <begin position="74"/>
        <end position="125"/>
    </location>
</feature>
<feature type="chain" id="PRO_5022236927" evidence="2">
    <location>
        <begin position="18"/>
        <end position="236"/>
    </location>
</feature>
<dbReference type="KEGG" id="amob:HG15A2_39110"/>
<proteinExistence type="predicted"/>
<sequence length="236" mass="26665" precursor="true">MKNAIYLLIFSMCVAPASCFGREWVSASGKHRRDAELISTTRKVVKIRSQEGKIISLAWGTLSGDDKSYVRSSKQFLAFRVKELEQQLKDSRHELAELTKSSRALEKQLQEFKEEKQRLAALQVTPPNQRLLQQKRQPDNLNRNWQQVPIRGANQQLYGNVGEGHWVKSKTNDGTVVVLEDGSTWKINPLGRLDSGLWLPLDSIIVLSNPDVIHPYRLVNGDDDTIVEAAYLGTAN</sequence>
<reference evidence="3 4" key="1">
    <citation type="submission" date="2019-02" db="EMBL/GenBank/DDBJ databases">
        <title>Deep-cultivation of Planctomycetes and their phenomic and genomic characterization uncovers novel biology.</title>
        <authorList>
            <person name="Wiegand S."/>
            <person name="Jogler M."/>
            <person name="Boedeker C."/>
            <person name="Pinto D."/>
            <person name="Vollmers J."/>
            <person name="Rivas-Marin E."/>
            <person name="Kohn T."/>
            <person name="Peeters S.H."/>
            <person name="Heuer A."/>
            <person name="Rast P."/>
            <person name="Oberbeckmann S."/>
            <person name="Bunk B."/>
            <person name="Jeske O."/>
            <person name="Meyerdierks A."/>
            <person name="Storesund J.E."/>
            <person name="Kallscheuer N."/>
            <person name="Luecker S."/>
            <person name="Lage O.M."/>
            <person name="Pohl T."/>
            <person name="Merkel B.J."/>
            <person name="Hornburger P."/>
            <person name="Mueller R.-W."/>
            <person name="Bruemmer F."/>
            <person name="Labrenz M."/>
            <person name="Spormann A.M."/>
            <person name="Op den Camp H."/>
            <person name="Overmann J."/>
            <person name="Amann R."/>
            <person name="Jetten M.S.M."/>
            <person name="Mascher T."/>
            <person name="Medema M.H."/>
            <person name="Devos D.P."/>
            <person name="Kaster A.-K."/>
            <person name="Ovreas L."/>
            <person name="Rohde M."/>
            <person name="Galperin M.Y."/>
            <person name="Jogler C."/>
        </authorList>
    </citation>
    <scope>NUCLEOTIDE SEQUENCE [LARGE SCALE GENOMIC DNA]</scope>
    <source>
        <strain evidence="3 4">HG15A2</strain>
    </source>
</reference>
<keyword evidence="1" id="KW-0175">Coiled coil</keyword>
<dbReference type="EMBL" id="CP036263">
    <property type="protein sequence ID" value="QDT00573.1"/>
    <property type="molecule type" value="Genomic_DNA"/>
</dbReference>
<feature type="signal peptide" evidence="2">
    <location>
        <begin position="1"/>
        <end position="17"/>
    </location>
</feature>
<organism evidence="3 4">
    <name type="scientific">Adhaeretor mobilis</name>
    <dbReference type="NCBI Taxonomy" id="1930276"/>
    <lineage>
        <taxon>Bacteria</taxon>
        <taxon>Pseudomonadati</taxon>
        <taxon>Planctomycetota</taxon>
        <taxon>Planctomycetia</taxon>
        <taxon>Pirellulales</taxon>
        <taxon>Lacipirellulaceae</taxon>
        <taxon>Adhaeretor</taxon>
    </lineage>
</organism>
<dbReference type="RefSeq" id="WP_145062157.1">
    <property type="nucleotide sequence ID" value="NZ_CP036263.1"/>
</dbReference>
<dbReference type="Proteomes" id="UP000319852">
    <property type="component" value="Chromosome"/>
</dbReference>
<name>A0A517N0B7_9BACT</name>
<dbReference type="OrthoDB" id="7065546at2"/>
<evidence type="ECO:0000313" key="4">
    <source>
        <dbReference type="Proteomes" id="UP000319852"/>
    </source>
</evidence>
<evidence type="ECO:0000256" key="1">
    <source>
        <dbReference type="SAM" id="Coils"/>
    </source>
</evidence>
<dbReference type="Gene3D" id="2.30.30.700">
    <property type="entry name" value="SLA1 homology domain 1"/>
    <property type="match status" value="1"/>
</dbReference>
<protein>
    <submittedName>
        <fullName evidence="3">Uncharacterized protein</fullName>
    </submittedName>
</protein>
<accession>A0A517N0B7</accession>
<evidence type="ECO:0000256" key="2">
    <source>
        <dbReference type="SAM" id="SignalP"/>
    </source>
</evidence>
<dbReference type="AlphaFoldDB" id="A0A517N0B7"/>
<keyword evidence="4" id="KW-1185">Reference proteome</keyword>
<evidence type="ECO:0000313" key="3">
    <source>
        <dbReference type="EMBL" id="QDT00573.1"/>
    </source>
</evidence>
<gene>
    <name evidence="3" type="ORF">HG15A2_39110</name>
</gene>